<dbReference type="Gene3D" id="3.60.110.10">
    <property type="entry name" value="Carbon-nitrogen hydrolase"/>
    <property type="match status" value="1"/>
</dbReference>
<dbReference type="Pfam" id="PF00795">
    <property type="entry name" value="CN_hydrolase"/>
    <property type="match status" value="1"/>
</dbReference>
<dbReference type="SUPFAM" id="SSF56317">
    <property type="entry name" value="Carbon-nitrogen hydrolase"/>
    <property type="match status" value="1"/>
</dbReference>
<dbReference type="OrthoDB" id="201515at2759"/>
<evidence type="ECO:0000313" key="3">
    <source>
        <dbReference type="Proteomes" id="UP001152300"/>
    </source>
</evidence>
<accession>A0A9X0AK83</accession>
<sequence length="315" mass="34882">MRIACLQFAPQVGDVDNNFKKADAMLSKANPKDIDLLVLPEMAFSGYNFSSLGHITPYLESTTSGVTSLWARKIALKHNCIVTVGYPEKVDYFSRVSARPEYYNSAVTVNKEGKTIVNYRKSFLYYTDETWAREGPGFFSGEIDGLGNVAMGICMDLNPYKFEAPWSTCEFACHVLKKKANLVIVSMAWFTRKDQMSFGLLAKEPDMDTISYWISRLEPIIRAETTEEIIIVLANRCGTEGEATYAGTSVVLGIKDGEVSVYGILGRGEEKLLVVDTDELPRAKIVSAPEVGLLDRLLVSIRETNPTAATSLVPQ</sequence>
<dbReference type="InterPro" id="IPR003010">
    <property type="entry name" value="C-N_Hydrolase"/>
</dbReference>
<name>A0A9X0AK83_9HELO</name>
<dbReference type="PANTHER" id="PTHR11750:SF26">
    <property type="entry name" value="PROTEIN N-TERMINAL AMIDASE"/>
    <property type="match status" value="1"/>
</dbReference>
<comment type="caution">
    <text evidence="2">The sequence shown here is derived from an EMBL/GenBank/DDBJ whole genome shotgun (WGS) entry which is preliminary data.</text>
</comment>
<dbReference type="PROSITE" id="PS50263">
    <property type="entry name" value="CN_HYDROLASE"/>
    <property type="match status" value="1"/>
</dbReference>
<dbReference type="CDD" id="cd07566">
    <property type="entry name" value="ScNTA1_like"/>
    <property type="match status" value="1"/>
</dbReference>
<dbReference type="GO" id="GO:0008418">
    <property type="term" value="F:protein-N-terminal asparagine amidohydrolase activity"/>
    <property type="evidence" value="ECO:0007669"/>
    <property type="project" value="InterPro"/>
</dbReference>
<dbReference type="GO" id="GO:0030163">
    <property type="term" value="P:protein catabolic process"/>
    <property type="evidence" value="ECO:0007669"/>
    <property type="project" value="TreeGrafter"/>
</dbReference>
<dbReference type="GO" id="GO:0070773">
    <property type="term" value="F:protein-N-terminal glutamine amidohydrolase activity"/>
    <property type="evidence" value="ECO:0007669"/>
    <property type="project" value="InterPro"/>
</dbReference>
<dbReference type="InterPro" id="IPR039703">
    <property type="entry name" value="Nta1"/>
</dbReference>
<evidence type="ECO:0000313" key="2">
    <source>
        <dbReference type="EMBL" id="KAJ8064302.1"/>
    </source>
</evidence>
<evidence type="ECO:0000259" key="1">
    <source>
        <dbReference type="PROSITE" id="PS50263"/>
    </source>
</evidence>
<proteinExistence type="predicted"/>
<reference evidence="2" key="1">
    <citation type="submission" date="2022-11" db="EMBL/GenBank/DDBJ databases">
        <title>Genome Resource of Sclerotinia nivalis Strain SnTB1, a Plant Pathogen Isolated from American Ginseng.</title>
        <authorList>
            <person name="Fan S."/>
        </authorList>
    </citation>
    <scope>NUCLEOTIDE SEQUENCE</scope>
    <source>
        <strain evidence="2">SnTB1</strain>
    </source>
</reference>
<dbReference type="EMBL" id="JAPEIS010000007">
    <property type="protein sequence ID" value="KAJ8064302.1"/>
    <property type="molecule type" value="Genomic_DNA"/>
</dbReference>
<protein>
    <recommendedName>
        <fullName evidence="1">CN hydrolase domain-containing protein</fullName>
    </recommendedName>
</protein>
<dbReference type="PANTHER" id="PTHR11750">
    <property type="entry name" value="PROTEIN N-TERMINAL AMIDASE"/>
    <property type="match status" value="1"/>
</dbReference>
<dbReference type="InterPro" id="IPR036526">
    <property type="entry name" value="C-N_Hydrolase_sf"/>
</dbReference>
<dbReference type="Proteomes" id="UP001152300">
    <property type="component" value="Unassembled WGS sequence"/>
</dbReference>
<dbReference type="AlphaFoldDB" id="A0A9X0AK83"/>
<feature type="domain" description="CN hydrolase" evidence="1">
    <location>
        <begin position="1"/>
        <end position="279"/>
    </location>
</feature>
<gene>
    <name evidence="2" type="ORF">OCU04_006648</name>
</gene>
<organism evidence="2 3">
    <name type="scientific">Sclerotinia nivalis</name>
    <dbReference type="NCBI Taxonomy" id="352851"/>
    <lineage>
        <taxon>Eukaryota</taxon>
        <taxon>Fungi</taxon>
        <taxon>Dikarya</taxon>
        <taxon>Ascomycota</taxon>
        <taxon>Pezizomycotina</taxon>
        <taxon>Leotiomycetes</taxon>
        <taxon>Helotiales</taxon>
        <taxon>Sclerotiniaceae</taxon>
        <taxon>Sclerotinia</taxon>
    </lineage>
</organism>
<keyword evidence="3" id="KW-1185">Reference proteome</keyword>